<dbReference type="GO" id="GO:0043531">
    <property type="term" value="F:ADP binding"/>
    <property type="evidence" value="ECO:0007669"/>
    <property type="project" value="InterPro"/>
</dbReference>
<dbReference type="InterPro" id="IPR002182">
    <property type="entry name" value="NB-ARC"/>
</dbReference>
<keyword evidence="3" id="KW-1185">Reference proteome</keyword>
<dbReference type="Gramene" id="TraesCS6D02G295700.1">
    <property type="protein sequence ID" value="TraesCS6D02G295700.1"/>
    <property type="gene ID" value="TraesCS6D02G295700"/>
</dbReference>
<dbReference type="Pfam" id="PF00931">
    <property type="entry name" value="NB-ARC"/>
    <property type="match status" value="1"/>
</dbReference>
<protein>
    <recommendedName>
        <fullName evidence="1">NB-ARC domain-containing protein</fullName>
    </recommendedName>
</protein>
<dbReference type="Proteomes" id="UP000019116">
    <property type="component" value="Chromosome 6D"/>
</dbReference>
<dbReference type="Gene3D" id="3.40.50.300">
    <property type="entry name" value="P-loop containing nucleotide triphosphate hydrolases"/>
    <property type="match status" value="1"/>
</dbReference>
<dbReference type="EnsemblPlants" id="TraesCS6D02G295700.1">
    <property type="protein sequence ID" value="TraesCS6D02G295700.1"/>
    <property type="gene ID" value="TraesCS6D02G295700"/>
</dbReference>
<organism evidence="2">
    <name type="scientific">Triticum aestivum</name>
    <name type="common">Wheat</name>
    <dbReference type="NCBI Taxonomy" id="4565"/>
    <lineage>
        <taxon>Eukaryota</taxon>
        <taxon>Viridiplantae</taxon>
        <taxon>Streptophyta</taxon>
        <taxon>Embryophyta</taxon>
        <taxon>Tracheophyta</taxon>
        <taxon>Spermatophyta</taxon>
        <taxon>Magnoliopsida</taxon>
        <taxon>Liliopsida</taxon>
        <taxon>Poales</taxon>
        <taxon>Poaceae</taxon>
        <taxon>BOP clade</taxon>
        <taxon>Pooideae</taxon>
        <taxon>Triticodae</taxon>
        <taxon>Triticeae</taxon>
        <taxon>Triticinae</taxon>
        <taxon>Triticum</taxon>
    </lineage>
</organism>
<dbReference type="OMA" id="IEHADEW"/>
<dbReference type="Gramene" id="TraesWEE_scaffold_101465_01G000300.1">
    <property type="protein sequence ID" value="TraesWEE_scaffold_101465_01G000300.1"/>
    <property type="gene ID" value="TraesWEE_scaffold_101465_01G000300"/>
</dbReference>
<dbReference type="SMR" id="A0A3B6QLF2"/>
<dbReference type="STRING" id="4565.A0A3B6QLF2"/>
<evidence type="ECO:0000259" key="1">
    <source>
        <dbReference type="Pfam" id="PF00931"/>
    </source>
</evidence>
<feature type="domain" description="NB-ARC" evidence="1">
    <location>
        <begin position="51"/>
        <end position="223"/>
    </location>
</feature>
<dbReference type="Gramene" id="TraesROB_scaffold_112950_01G000100.1">
    <property type="protein sequence ID" value="TraesROB_scaffold_112950_01G000100.1"/>
    <property type="gene ID" value="TraesROB_scaffold_112950_01G000100"/>
</dbReference>
<dbReference type="OrthoDB" id="1356450at2759"/>
<evidence type="ECO:0000313" key="3">
    <source>
        <dbReference type="Proteomes" id="UP000019116"/>
    </source>
</evidence>
<accession>A0A3B6QLF2</accession>
<dbReference type="InterPro" id="IPR027417">
    <property type="entry name" value="P-loop_NTPase"/>
</dbReference>
<reference evidence="2" key="2">
    <citation type="submission" date="2018-10" db="UniProtKB">
        <authorList>
            <consortium name="EnsemblPlants"/>
        </authorList>
    </citation>
    <scope>IDENTIFICATION</scope>
</reference>
<dbReference type="Gramene" id="TraesCAD_scaffold_107518_01G000100.1">
    <property type="protein sequence ID" value="TraesCAD_scaffold_107518_01G000100.1"/>
    <property type="gene ID" value="TraesCAD_scaffold_107518_01G000100"/>
</dbReference>
<reference evidence="2" key="1">
    <citation type="submission" date="2018-08" db="EMBL/GenBank/DDBJ databases">
        <authorList>
            <person name="Rossello M."/>
        </authorList>
    </citation>
    <scope>NUCLEOTIDE SEQUENCE [LARGE SCALE GENOMIC DNA]</scope>
    <source>
        <strain evidence="2">cv. Chinese Spring</strain>
    </source>
</reference>
<dbReference type="Gramene" id="TraesCLE_scaffold_074470_01G000300.1">
    <property type="protein sequence ID" value="TraesCLE_scaffold_074470_01G000300.1"/>
    <property type="gene ID" value="TraesCLE_scaffold_074470_01G000300"/>
</dbReference>
<evidence type="ECO:0000313" key="2">
    <source>
        <dbReference type="EnsemblPlants" id="TraesCS6D02G295700.1"/>
    </source>
</evidence>
<dbReference type="AlphaFoldDB" id="A0A3B6QLF2"/>
<sequence length="285" mass="31322">MWLLIKIIHHMIKFKGAIAKLEEAAARAHDRPARLDQLRSACHHLTGVDSHLSRMHDFLESDLPGDDRLGIWGRRGAGKTSLLTPLHQPRPYHALFDRVLYLALGGSSSVADVRRCIGICLGYYSHGELTPADERALARLIRRDLSRRSFLLLLDGLGAPVDLAAAGVPVPLGKSGRRQKVVVASETPDVCALMGCAADNVVEIGRLGEDDASGLFRDCVGDKILQNSRIRPLAKEMAEACGGLPLALRMFGCPMSAIEHADEWSFLHHFNVMTISDGEPMRERR</sequence>
<dbReference type="Gramene" id="TraesRN6D0100734700.1">
    <property type="protein sequence ID" value="TraesRN6D0100734700.1"/>
    <property type="gene ID" value="TraesRN6D0100734700"/>
</dbReference>
<dbReference type="Gene3D" id="1.10.8.430">
    <property type="entry name" value="Helical domain of apoptotic protease-activating factors"/>
    <property type="match status" value="1"/>
</dbReference>
<dbReference type="Gramene" id="TraesCS6D03G0696700.1">
    <property type="protein sequence ID" value="TraesCS6D03G0696700.1.CDS"/>
    <property type="gene ID" value="TraesCS6D03G0696700"/>
</dbReference>
<dbReference type="InterPro" id="IPR042197">
    <property type="entry name" value="Apaf_helical"/>
</dbReference>
<proteinExistence type="predicted"/>
<dbReference type="Gramene" id="TraesKAR6D01G0306460.1">
    <property type="protein sequence ID" value="cds.TraesKAR6D01G0306460.1"/>
    <property type="gene ID" value="TraesKAR6D01G0306460"/>
</dbReference>
<dbReference type="PRINTS" id="PR00364">
    <property type="entry name" value="DISEASERSIST"/>
</dbReference>
<name>A0A3B6QLF2_WHEAT</name>
<dbReference type="SUPFAM" id="SSF52540">
    <property type="entry name" value="P-loop containing nucleoside triphosphate hydrolases"/>
    <property type="match status" value="1"/>
</dbReference>